<keyword evidence="3" id="KW-1185">Reference proteome</keyword>
<dbReference type="EMBL" id="JACGWO010000012">
    <property type="protein sequence ID" value="KAK4413825.1"/>
    <property type="molecule type" value="Genomic_DNA"/>
</dbReference>
<evidence type="ECO:0000256" key="1">
    <source>
        <dbReference type="SAM" id="MobiDB-lite"/>
    </source>
</evidence>
<gene>
    <name evidence="2" type="ORF">Salat_2795300</name>
</gene>
<comment type="caution">
    <text evidence="2">The sequence shown here is derived from an EMBL/GenBank/DDBJ whole genome shotgun (WGS) entry which is preliminary data.</text>
</comment>
<sequence>MKENEDRQRSSKYYKFNQDRGHTTAECFHLKEELERLVQMGQLRSLVRPLGGGPRSKGKRKKTPRADPAENDAPPKNWPQARTVNVIEGGKYGGATQSARKRHLREIMGISYIGNCVHKDEKPPETPITFSLEDEQGLAFPHEEALVITADGGIPKKEVGLDRLDPSAEVQMVALDPEPSKRFIQVGKTCHLKR</sequence>
<proteinExistence type="predicted"/>
<reference evidence="2" key="2">
    <citation type="journal article" date="2024" name="Plant">
        <title>Genomic evolution and insights into agronomic trait innovations of Sesamum species.</title>
        <authorList>
            <person name="Miao H."/>
            <person name="Wang L."/>
            <person name="Qu L."/>
            <person name="Liu H."/>
            <person name="Sun Y."/>
            <person name="Le M."/>
            <person name="Wang Q."/>
            <person name="Wei S."/>
            <person name="Zheng Y."/>
            <person name="Lin W."/>
            <person name="Duan Y."/>
            <person name="Cao H."/>
            <person name="Xiong S."/>
            <person name="Wang X."/>
            <person name="Wei L."/>
            <person name="Li C."/>
            <person name="Ma Q."/>
            <person name="Ju M."/>
            <person name="Zhao R."/>
            <person name="Li G."/>
            <person name="Mu C."/>
            <person name="Tian Q."/>
            <person name="Mei H."/>
            <person name="Zhang T."/>
            <person name="Gao T."/>
            <person name="Zhang H."/>
        </authorList>
    </citation>
    <scope>NUCLEOTIDE SEQUENCE</scope>
    <source>
        <strain evidence="2">3651</strain>
    </source>
</reference>
<reference evidence="2" key="1">
    <citation type="submission" date="2020-06" db="EMBL/GenBank/DDBJ databases">
        <authorList>
            <person name="Li T."/>
            <person name="Hu X."/>
            <person name="Zhang T."/>
            <person name="Song X."/>
            <person name="Zhang H."/>
            <person name="Dai N."/>
            <person name="Sheng W."/>
            <person name="Hou X."/>
            <person name="Wei L."/>
        </authorList>
    </citation>
    <scope>NUCLEOTIDE SEQUENCE</scope>
    <source>
        <strain evidence="2">3651</strain>
        <tissue evidence="2">Leaf</tissue>
    </source>
</reference>
<organism evidence="2 3">
    <name type="scientific">Sesamum alatum</name>
    <dbReference type="NCBI Taxonomy" id="300844"/>
    <lineage>
        <taxon>Eukaryota</taxon>
        <taxon>Viridiplantae</taxon>
        <taxon>Streptophyta</taxon>
        <taxon>Embryophyta</taxon>
        <taxon>Tracheophyta</taxon>
        <taxon>Spermatophyta</taxon>
        <taxon>Magnoliopsida</taxon>
        <taxon>eudicotyledons</taxon>
        <taxon>Gunneridae</taxon>
        <taxon>Pentapetalae</taxon>
        <taxon>asterids</taxon>
        <taxon>lamiids</taxon>
        <taxon>Lamiales</taxon>
        <taxon>Pedaliaceae</taxon>
        <taxon>Sesamum</taxon>
    </lineage>
</organism>
<name>A0AAE2C9L2_9LAMI</name>
<dbReference type="Proteomes" id="UP001293254">
    <property type="component" value="Unassembled WGS sequence"/>
</dbReference>
<accession>A0AAE2C9L2</accession>
<dbReference type="AlphaFoldDB" id="A0AAE2C9L2"/>
<feature type="region of interest" description="Disordered" evidence="1">
    <location>
        <begin position="44"/>
        <end position="79"/>
    </location>
</feature>
<evidence type="ECO:0000313" key="2">
    <source>
        <dbReference type="EMBL" id="KAK4413825.1"/>
    </source>
</evidence>
<evidence type="ECO:0000313" key="3">
    <source>
        <dbReference type="Proteomes" id="UP001293254"/>
    </source>
</evidence>
<protein>
    <submittedName>
        <fullName evidence="2">Uncharacterized protein</fullName>
    </submittedName>
</protein>